<reference evidence="1 2" key="1">
    <citation type="journal article" date="2023" name="Sci. Data">
        <title>Genome assembly of the Korean intertidal mud-creeper Batillaria attramentaria.</title>
        <authorList>
            <person name="Patra A.K."/>
            <person name="Ho P.T."/>
            <person name="Jun S."/>
            <person name="Lee S.J."/>
            <person name="Kim Y."/>
            <person name="Won Y.J."/>
        </authorList>
    </citation>
    <scope>NUCLEOTIDE SEQUENCE [LARGE SCALE GENOMIC DNA]</scope>
    <source>
        <strain evidence="1">Wonlab-2016</strain>
    </source>
</reference>
<gene>
    <name evidence="1" type="ORF">BaRGS_00036083</name>
</gene>
<accession>A0ABD0JD10</accession>
<evidence type="ECO:0000313" key="1">
    <source>
        <dbReference type="EMBL" id="KAK7469920.1"/>
    </source>
</evidence>
<protein>
    <submittedName>
        <fullName evidence="1">Uncharacterized protein</fullName>
    </submittedName>
</protein>
<dbReference type="EMBL" id="JACVVK020000499">
    <property type="protein sequence ID" value="KAK7469920.1"/>
    <property type="molecule type" value="Genomic_DNA"/>
</dbReference>
<organism evidence="1 2">
    <name type="scientific">Batillaria attramentaria</name>
    <dbReference type="NCBI Taxonomy" id="370345"/>
    <lineage>
        <taxon>Eukaryota</taxon>
        <taxon>Metazoa</taxon>
        <taxon>Spiralia</taxon>
        <taxon>Lophotrochozoa</taxon>
        <taxon>Mollusca</taxon>
        <taxon>Gastropoda</taxon>
        <taxon>Caenogastropoda</taxon>
        <taxon>Sorbeoconcha</taxon>
        <taxon>Cerithioidea</taxon>
        <taxon>Batillariidae</taxon>
        <taxon>Batillaria</taxon>
    </lineage>
</organism>
<name>A0ABD0JD10_9CAEN</name>
<sequence>MRKAKQFCRSEGAGLHGAKTDVDWTIWCNFLAAVLENSCLWLPMTRPGGEGVKVFPRLNWKKDQPDPAPLDMHIFLLVYTYAAKIHY</sequence>
<keyword evidence="2" id="KW-1185">Reference proteome</keyword>
<evidence type="ECO:0000313" key="2">
    <source>
        <dbReference type="Proteomes" id="UP001519460"/>
    </source>
</evidence>
<dbReference type="AlphaFoldDB" id="A0ABD0JD10"/>
<proteinExistence type="predicted"/>
<dbReference type="Proteomes" id="UP001519460">
    <property type="component" value="Unassembled WGS sequence"/>
</dbReference>
<comment type="caution">
    <text evidence="1">The sequence shown here is derived from an EMBL/GenBank/DDBJ whole genome shotgun (WGS) entry which is preliminary data.</text>
</comment>